<evidence type="ECO:0000256" key="1">
    <source>
        <dbReference type="SAM" id="Phobius"/>
    </source>
</evidence>
<dbReference type="Proteomes" id="UP001177934">
    <property type="component" value="Chromosome"/>
</dbReference>
<sequence length="138" mass="16162">MEQFFDTIYLYTSGLYGQELDNYLYETVPGYLHIGLIMLVLTVVIAILFYYMFKPVRHQYAIWFGCVGVNAFLNLIVALWYTNTPLINHEIDETECWTVLDTFGVGFANILWSVVAFVIVSFIIKWWSPAKYVPFKKF</sequence>
<evidence type="ECO:0000313" key="3">
    <source>
        <dbReference type="EMBL" id="WHX09366.1"/>
    </source>
</evidence>
<feature type="transmembrane region" description="Helical" evidence="1">
    <location>
        <begin position="102"/>
        <end position="127"/>
    </location>
</feature>
<keyword evidence="1" id="KW-0472">Membrane</keyword>
<accession>A0A5M5ZYV0</accession>
<keyword evidence="1" id="KW-1133">Transmembrane helix</keyword>
<dbReference type="AlphaFoldDB" id="A0A5M5ZYV0"/>
<dbReference type="EMBL" id="VVZB01000001">
    <property type="protein sequence ID" value="KAA5386487.1"/>
    <property type="molecule type" value="Genomic_DNA"/>
</dbReference>
<evidence type="ECO:0000313" key="4">
    <source>
        <dbReference type="Proteomes" id="UP000347681"/>
    </source>
</evidence>
<dbReference type="EMBL" id="CP126056">
    <property type="protein sequence ID" value="WHX09366.1"/>
    <property type="molecule type" value="Genomic_DNA"/>
</dbReference>
<evidence type="ECO:0000313" key="2">
    <source>
        <dbReference type="EMBL" id="KAA5386487.1"/>
    </source>
</evidence>
<dbReference type="RefSeq" id="WP_149940608.1">
    <property type="nucleotide sequence ID" value="NZ_JAHOGS010000016.1"/>
</dbReference>
<keyword evidence="1" id="KW-0812">Transmembrane</keyword>
<feature type="transmembrane region" description="Helical" evidence="1">
    <location>
        <begin position="30"/>
        <end position="53"/>
    </location>
</feature>
<protein>
    <submittedName>
        <fullName evidence="2">Uncharacterized protein</fullName>
    </submittedName>
</protein>
<organism evidence="2 4">
    <name type="scientific">Phocaeicola dorei</name>
    <dbReference type="NCBI Taxonomy" id="357276"/>
    <lineage>
        <taxon>Bacteria</taxon>
        <taxon>Pseudomonadati</taxon>
        <taxon>Bacteroidota</taxon>
        <taxon>Bacteroidia</taxon>
        <taxon>Bacteroidales</taxon>
        <taxon>Bacteroidaceae</taxon>
        <taxon>Phocaeicola</taxon>
    </lineage>
</organism>
<feature type="transmembrane region" description="Helical" evidence="1">
    <location>
        <begin position="60"/>
        <end position="82"/>
    </location>
</feature>
<reference evidence="3" key="2">
    <citation type="journal article" date="2023" name="Nat. Commun.">
        <title>Identification of a novel Human Milk Oligosaccharides utilization cluster in the infant gut commensal Bacteroides dorei.</title>
        <authorList>
            <person name="Kijner S."/>
            <person name="Ennis D."/>
            <person name="Shmorak S."/>
            <person name="Florentin A."/>
            <person name="Yassour M."/>
        </authorList>
    </citation>
    <scope>NUCLEOTIDE SEQUENCE</scope>
    <source>
        <strain evidence="3">2</strain>
    </source>
</reference>
<reference evidence="2 4" key="1">
    <citation type="journal article" date="2019" name="Nat. Med.">
        <title>A library of human gut bacterial isolates paired with longitudinal multiomics data enables mechanistic microbiome research.</title>
        <authorList>
            <person name="Poyet M."/>
            <person name="Groussin M."/>
            <person name="Gibbons S.M."/>
            <person name="Avila-Pacheco J."/>
            <person name="Jiang X."/>
            <person name="Kearney S.M."/>
            <person name="Perrotta A.R."/>
            <person name="Berdy B."/>
            <person name="Zhao S."/>
            <person name="Lieberman T.D."/>
            <person name="Swanson P.K."/>
            <person name="Smith M."/>
            <person name="Roesemann S."/>
            <person name="Alexander J.E."/>
            <person name="Rich S.A."/>
            <person name="Livny J."/>
            <person name="Vlamakis H."/>
            <person name="Clish C."/>
            <person name="Bullock K."/>
            <person name="Deik A."/>
            <person name="Scott J."/>
            <person name="Pierce K.A."/>
            <person name="Xavier R.J."/>
            <person name="Alm E.J."/>
        </authorList>
    </citation>
    <scope>NUCLEOTIDE SEQUENCE [LARGE SCALE GENOMIC DNA]</scope>
    <source>
        <strain evidence="2 4">BIOML-A5</strain>
    </source>
</reference>
<gene>
    <name evidence="2" type="ORF">F2Y61_01285</name>
    <name evidence="3" type="ORF">QNN11_18865</name>
</gene>
<name>A0A5M5ZYV0_9BACT</name>
<dbReference type="Proteomes" id="UP000347681">
    <property type="component" value="Unassembled WGS sequence"/>
</dbReference>
<proteinExistence type="predicted"/>